<dbReference type="SUPFAM" id="SSF52540">
    <property type="entry name" value="P-loop containing nucleoside triphosphate hydrolases"/>
    <property type="match status" value="1"/>
</dbReference>
<keyword evidence="3" id="KW-1185">Reference proteome</keyword>
<organism evidence="2 3">
    <name type="scientific">Polypedilum vanderplanki</name>
    <name type="common">Sleeping chironomid midge</name>
    <dbReference type="NCBI Taxonomy" id="319348"/>
    <lineage>
        <taxon>Eukaryota</taxon>
        <taxon>Metazoa</taxon>
        <taxon>Ecdysozoa</taxon>
        <taxon>Arthropoda</taxon>
        <taxon>Hexapoda</taxon>
        <taxon>Insecta</taxon>
        <taxon>Pterygota</taxon>
        <taxon>Neoptera</taxon>
        <taxon>Endopterygota</taxon>
        <taxon>Diptera</taxon>
        <taxon>Nematocera</taxon>
        <taxon>Chironomoidea</taxon>
        <taxon>Chironomidae</taxon>
        <taxon>Chironominae</taxon>
        <taxon>Polypedilum</taxon>
        <taxon>Polypedilum</taxon>
    </lineage>
</organism>
<name>A0A9J6BCE2_POLVA</name>
<comment type="caution">
    <text evidence="2">The sequence shown here is derived from an EMBL/GenBank/DDBJ whole genome shotgun (WGS) entry which is preliminary data.</text>
</comment>
<feature type="domain" description="NACHT" evidence="1">
    <location>
        <begin position="703"/>
        <end position="856"/>
    </location>
</feature>
<reference evidence="2" key="1">
    <citation type="submission" date="2021-03" db="EMBL/GenBank/DDBJ databases">
        <title>Chromosome level genome of the anhydrobiotic midge Polypedilum vanderplanki.</title>
        <authorList>
            <person name="Yoshida Y."/>
            <person name="Kikawada T."/>
            <person name="Gusev O."/>
        </authorList>
    </citation>
    <scope>NUCLEOTIDE SEQUENCE</scope>
    <source>
        <strain evidence="2">NIAS01</strain>
        <tissue evidence="2">Whole body or cell culture</tissue>
    </source>
</reference>
<evidence type="ECO:0000259" key="1">
    <source>
        <dbReference type="Pfam" id="PF05729"/>
    </source>
</evidence>
<protein>
    <recommendedName>
        <fullName evidence="1">NACHT domain-containing protein</fullName>
    </recommendedName>
</protein>
<dbReference type="Proteomes" id="UP001107558">
    <property type="component" value="Chromosome 4"/>
</dbReference>
<evidence type="ECO:0000313" key="3">
    <source>
        <dbReference type="Proteomes" id="UP001107558"/>
    </source>
</evidence>
<evidence type="ECO:0000313" key="2">
    <source>
        <dbReference type="EMBL" id="KAG5667224.1"/>
    </source>
</evidence>
<dbReference type="InterPro" id="IPR007111">
    <property type="entry name" value="NACHT_NTPase"/>
</dbReference>
<dbReference type="InterPro" id="IPR036770">
    <property type="entry name" value="Ankyrin_rpt-contain_sf"/>
</dbReference>
<dbReference type="SUPFAM" id="SSF48403">
    <property type="entry name" value="Ankyrin repeat"/>
    <property type="match status" value="1"/>
</dbReference>
<proteinExistence type="predicted"/>
<dbReference type="InterPro" id="IPR027417">
    <property type="entry name" value="P-loop_NTPase"/>
</dbReference>
<dbReference type="Pfam" id="PF05729">
    <property type="entry name" value="NACHT"/>
    <property type="match status" value="1"/>
</dbReference>
<sequence length="1519" mass="181680">MDPACSSQNIQSKNHLIQKIKYNKNFTKFIKKVKSIKTNSKIKHIKIENVPTIQSASKITSNFEFTKFLFRKLPSLNVLMIKINNEIKNVIEIKNRLFKTRKKFLLTFESTTKNQIILFWKNTESEGFLNLNLIDENVAFSVKLLAKEFIIEILSQKDGAIEFCSNEKFDLSTLISKSDVNLLFEAVFKKNLQLVKEILKLSIDVNWKIYRIQNNNLVPYLAIDIAWRNRNFKIVYELLNANSMFPKEFNQIEASEKSSDIKKFIQNVDWMTKAITNNNIEEVKLILKTNSHLCYFFNVYNVSSIRLAVRKQNLEIYRIFSESGVSFGPDESFNEKCNEKFIRRLCDYNSSAAQPLPEIHIMILLSKSVVTQNDKNLVQRLIQIRESFETLNLIAEIKPVLKILALDKKTKFFFDFTQNSIVYMNPQVRGITRAAFDHTKHHIQIAAKSLLNDYTKNDFFGLLSHECHHSGFNKVYMNNRLPYAKDDEKNKEKFDEIIIECKNSKGFEPIVEEVYKYYESDAWGRELAVRVPHMLTTYKNDQIRLEILKLKYKNLFDFHYKVVLPEFKAVVEVFEKLVDDENKISFDELTSSLKSAIKHSWVEFQGVKIQLKAIAQENILMQLESSQIREILNGQILNICENLNYVQDFFYKERNFIDNEFDKEKYFHWYNNELTEDAKEASKEFESILIEVNQTKIFLLSDHAGAGKSTTMKNLKMKIKERFPQNLVEFVDLKRHLRVYEHYKNDDLNEKESIINVLVEILSFNKRFEIEIFKNLFLSDRIILLFDGVDEIAPIYTKFFFKLIKSIKNLTKNQQWISTRPQHTQELKEIFKQKIYKFLPFDENQAKEFVNEYLKSKKFTGDDKNVFVIIRKYELFKNPLMLKMVADLQINGKLSNNYENESKFYKDFIEMKRKILNDEKGEIANLDRDKNSKLTLWEIHQIYALKLLFNHGFSFFEVNIKFDEFQLFKKWKKEKSKWSPEAISRYGFVFVENWNTDKEFPDFTHRTFAEYFAAEFIYESTKEAIEDGDDLTKNEFELRMKFALYIFEQHSKNPRVFKIMKQFIKNFLTKKEIETCSEIFKNFMKQKIVVAYIEKSMFSEYTENIEMFSIIFEILKFSYYNEEFFKIFSFSLNEYKTLFQLTINGNKNSYYSCELFEIYRKSNFSNWHQLTGLGQNLSEEIFKLKMCDENLDLKDFLTQNEACEDYMTIFLQRTHFVSYNKNDEEEFETLKIIDQLFSFMIIVDNLKIDNFEKFFEVFIYEFTSLFLRSKKIIEKLFKVVMKYFENVGDKLEKFACSIKTTIYTFSMFHDNNVSKVYLDNFTLFFKNIEDFFISKTNDEKILKELIHEMFAYYGSNILIFTIHHKVDFMKKFFRKYFELNELSFILVENYSIERDYIADVKNIKNLNEFCKESLEFQNYFQLNFFHNCNLHKFLNFFIDFKKCYPDNWTEQTGFVRKTINKNLSEESLIEIANQIFPENKEIKNKIREVDCYVNLYQLLCFINEHEIPLNHLEIFFLTF</sequence>
<accession>A0A9J6BCE2</accession>
<dbReference type="EMBL" id="JADBJN010000004">
    <property type="protein sequence ID" value="KAG5667224.1"/>
    <property type="molecule type" value="Genomic_DNA"/>
</dbReference>
<dbReference type="OrthoDB" id="7739966at2759"/>
<gene>
    <name evidence="2" type="ORF">PVAND_015215</name>
</gene>